<dbReference type="Proteomes" id="UP000011135">
    <property type="component" value="Unassembled WGS sequence"/>
</dbReference>
<sequence>MVGNLLARLQSAILPFQFGFTTVHSISLLPEKICYDLCFEKQ</sequence>
<organism evidence="1 2">
    <name type="scientific">Fulvivirga imtechensis AK7</name>
    <dbReference type="NCBI Taxonomy" id="1237149"/>
    <lineage>
        <taxon>Bacteria</taxon>
        <taxon>Pseudomonadati</taxon>
        <taxon>Bacteroidota</taxon>
        <taxon>Cytophagia</taxon>
        <taxon>Cytophagales</taxon>
        <taxon>Fulvivirgaceae</taxon>
        <taxon>Fulvivirga</taxon>
    </lineage>
</organism>
<dbReference type="STRING" id="1237149.C900_00813"/>
<name>L8K055_9BACT</name>
<protein>
    <submittedName>
        <fullName evidence="1">Uncharacterized protein</fullName>
    </submittedName>
</protein>
<keyword evidence="2" id="KW-1185">Reference proteome</keyword>
<accession>L8K055</accession>
<dbReference type="AlphaFoldDB" id="L8K055"/>
<reference evidence="1 2" key="1">
    <citation type="submission" date="2012-12" db="EMBL/GenBank/DDBJ databases">
        <title>Genome assembly of Fulvivirga imtechensis AK7.</title>
        <authorList>
            <person name="Nupur N."/>
            <person name="Khatri I."/>
            <person name="Kumar R."/>
            <person name="Subramanian S."/>
            <person name="Pinnaka A."/>
        </authorList>
    </citation>
    <scope>NUCLEOTIDE SEQUENCE [LARGE SCALE GENOMIC DNA]</scope>
    <source>
        <strain evidence="1 2">AK7</strain>
    </source>
</reference>
<gene>
    <name evidence="1" type="ORF">C900_00813</name>
</gene>
<dbReference type="EMBL" id="AMZN01000014">
    <property type="protein sequence ID" value="ELR72852.1"/>
    <property type="molecule type" value="Genomic_DNA"/>
</dbReference>
<evidence type="ECO:0000313" key="1">
    <source>
        <dbReference type="EMBL" id="ELR72852.1"/>
    </source>
</evidence>
<evidence type="ECO:0000313" key="2">
    <source>
        <dbReference type="Proteomes" id="UP000011135"/>
    </source>
</evidence>
<proteinExistence type="predicted"/>
<comment type="caution">
    <text evidence="1">The sequence shown here is derived from an EMBL/GenBank/DDBJ whole genome shotgun (WGS) entry which is preliminary data.</text>
</comment>